<feature type="compositionally biased region" description="Basic and acidic residues" evidence="4">
    <location>
        <begin position="359"/>
        <end position="369"/>
    </location>
</feature>
<feature type="region of interest" description="Disordered" evidence="4">
    <location>
        <begin position="316"/>
        <end position="347"/>
    </location>
</feature>
<feature type="region of interest" description="Disordered" evidence="4">
    <location>
        <begin position="935"/>
        <end position="956"/>
    </location>
</feature>
<proteinExistence type="predicted"/>
<dbReference type="Gene3D" id="1.25.40.20">
    <property type="entry name" value="Ankyrin repeat-containing domain"/>
    <property type="match status" value="1"/>
</dbReference>
<feature type="compositionally biased region" description="Polar residues" evidence="4">
    <location>
        <begin position="765"/>
        <end position="779"/>
    </location>
</feature>
<feature type="compositionally biased region" description="Low complexity" evidence="4">
    <location>
        <begin position="385"/>
        <end position="397"/>
    </location>
</feature>
<dbReference type="InParanoid" id="A0A0G4GZ51"/>
<dbReference type="EMBL" id="CDMY01000896">
    <property type="protein sequence ID" value="CEM36495.1"/>
    <property type="molecule type" value="Genomic_DNA"/>
</dbReference>
<feature type="region of interest" description="Disordered" evidence="4">
    <location>
        <begin position="869"/>
        <end position="905"/>
    </location>
</feature>
<evidence type="ECO:0000256" key="2">
    <source>
        <dbReference type="ARBA" id="ARBA00023043"/>
    </source>
</evidence>
<dbReference type="InterPro" id="IPR002110">
    <property type="entry name" value="Ankyrin_rpt"/>
</dbReference>
<evidence type="ECO:0000256" key="1">
    <source>
        <dbReference type="ARBA" id="ARBA00022737"/>
    </source>
</evidence>
<feature type="compositionally biased region" description="Polar residues" evidence="4">
    <location>
        <begin position="405"/>
        <end position="417"/>
    </location>
</feature>
<feature type="region of interest" description="Disordered" evidence="4">
    <location>
        <begin position="359"/>
        <end position="542"/>
    </location>
</feature>
<feature type="compositionally biased region" description="Basic and acidic residues" evidence="4">
    <location>
        <begin position="844"/>
        <end position="856"/>
    </location>
</feature>
<evidence type="ECO:0000313" key="5">
    <source>
        <dbReference type="EMBL" id="CEM36495.1"/>
    </source>
</evidence>
<dbReference type="InterPro" id="IPR036770">
    <property type="entry name" value="Ankyrin_rpt-contain_sf"/>
</dbReference>
<accession>A0A0G4GZ51</accession>
<feature type="region of interest" description="Disordered" evidence="4">
    <location>
        <begin position="592"/>
        <end position="691"/>
    </location>
</feature>
<dbReference type="PANTHER" id="PTHR24189">
    <property type="entry name" value="MYOTROPHIN"/>
    <property type="match status" value="1"/>
</dbReference>
<dbReference type="PhylomeDB" id="A0A0G4GZ51"/>
<dbReference type="InterPro" id="IPR050745">
    <property type="entry name" value="Multifunctional_regulatory"/>
</dbReference>
<evidence type="ECO:0000256" key="4">
    <source>
        <dbReference type="SAM" id="MobiDB-lite"/>
    </source>
</evidence>
<evidence type="ECO:0000256" key="3">
    <source>
        <dbReference type="PROSITE-ProRule" id="PRU00023"/>
    </source>
</evidence>
<dbReference type="VEuPathDB" id="CryptoDB:Vbra_4633"/>
<keyword evidence="6" id="KW-1185">Reference proteome</keyword>
<keyword evidence="1" id="KW-0677">Repeat</keyword>
<reference evidence="5 6" key="1">
    <citation type="submission" date="2014-11" db="EMBL/GenBank/DDBJ databases">
        <authorList>
            <person name="Zhu J."/>
            <person name="Qi W."/>
            <person name="Song R."/>
        </authorList>
    </citation>
    <scope>NUCLEOTIDE SEQUENCE [LARGE SCALE GENOMIC DNA]</scope>
</reference>
<name>A0A0G4GZ51_VITBC</name>
<dbReference type="AlphaFoldDB" id="A0A0G4GZ51"/>
<dbReference type="PANTHER" id="PTHR24189:SF50">
    <property type="entry name" value="ANKYRIN REPEAT AND SOCS BOX PROTEIN 2"/>
    <property type="match status" value="1"/>
</dbReference>
<dbReference type="SUPFAM" id="SSF48403">
    <property type="entry name" value="Ankyrin repeat"/>
    <property type="match status" value="1"/>
</dbReference>
<feature type="region of interest" description="Disordered" evidence="4">
    <location>
        <begin position="739"/>
        <end position="856"/>
    </location>
</feature>
<dbReference type="PROSITE" id="PS50088">
    <property type="entry name" value="ANK_REPEAT"/>
    <property type="match status" value="1"/>
</dbReference>
<organism evidence="5 6">
    <name type="scientific">Vitrella brassicaformis (strain CCMP3155)</name>
    <dbReference type="NCBI Taxonomy" id="1169540"/>
    <lineage>
        <taxon>Eukaryota</taxon>
        <taxon>Sar</taxon>
        <taxon>Alveolata</taxon>
        <taxon>Colpodellida</taxon>
        <taxon>Vitrellaceae</taxon>
        <taxon>Vitrella</taxon>
    </lineage>
</organism>
<sequence>MAYSLLSLSIDNLTDNSVPSIWAPDGGTGDSDDDCPVAMPMWRTLGLQLAIMRSLIQTGADINAGGVASPIRVAIASCHRAAFDLLMSQPGIQLQGRWVMQLPRTLPTDQPTRESEATLLSFYRQLVQRDGSLATETDSGTGTSPLHVAAIVHPVWSQEFIESYIDLLVANGADITATDHMGATPLHHAAARGSHCVAASLCRRLAAADVNRGLPSDPHPLTPLGFAARSLGKAIHQLRGDNTGQAVRDRLTVRIPNVKTTIRVLLQAGADIAPMPTATESDRRCRKLVIAERPAAPNGLPITNTEATQELLQKLKEQRDRHKRRQATREAKEAPTAADLARQQREADTKMAALIREEEAANKKEEAAKAKGGKKKGKGGKGQHSATSTITPTSSPPGGEEDQADSTGAANDDQPASNEEDSDALLLGSAFAQRAVESHKQTNPVKAQPAAHTKGSTHPPFSPFQPPTAKQKATLRPSADNSPFQTHDRPMLSRPSDMSTADQTPREERLMGPSLRSRASRPSGNRLCHRVPLTRPHPLRPSRLHRNRREVPMMRSRLWHMRHSSLTTCFPYRRVRIVRRVTGALRHSRVESVAEEGVEHYAGSDVEDGCADGEDTDTRQRVPVASQSSDRLGSADSKGTRRPNRNKPSSHSSGVAAAAASASPPSFGPADDTHYPEQQAQDDREEDEQHDAQIQMAILASLHEATASLSSGGHASGTSAAAAASLGPLQDAVSRAILPSSSSVDRPSCHRGPPPLVKCPRSFGASLSQNEPRSSQSYELRSVFDASPSSSSYDHPSATPAAPAAAAAAAATPYEEPLGPLDDDEGGQGASAAAAGVDDSVEVSSREAELQRKNDELARRLKETERRLAQMSIQQHQPSSSSSLSAPLPRQQPPATAAPGSGPARGRWAHLRLCRQCYDDRCSKLRRDLQQVRAENARRREENEGIKRKNEGRKKEKKIPLVELLDEPEYLCEQCKTKVVFAGSRDEVRQWADQPIT</sequence>
<evidence type="ECO:0000313" key="6">
    <source>
        <dbReference type="Proteomes" id="UP000041254"/>
    </source>
</evidence>
<gene>
    <name evidence="5" type="ORF">Vbra_4633</name>
</gene>
<feature type="compositionally biased region" description="Low complexity" evidence="4">
    <location>
        <begin position="872"/>
        <end position="905"/>
    </location>
</feature>
<keyword evidence="2 3" id="KW-0040">ANK repeat</keyword>
<protein>
    <submittedName>
        <fullName evidence="5">Uncharacterized protein</fullName>
    </submittedName>
</protein>
<dbReference type="Proteomes" id="UP000041254">
    <property type="component" value="Unassembled WGS sequence"/>
</dbReference>
<feature type="compositionally biased region" description="Basic and acidic residues" evidence="4">
    <location>
        <begin position="935"/>
        <end position="949"/>
    </location>
</feature>
<feature type="compositionally biased region" description="Basic residues" evidence="4">
    <location>
        <begin position="371"/>
        <end position="381"/>
    </location>
</feature>
<feature type="compositionally biased region" description="Low complexity" evidence="4">
    <location>
        <begin position="785"/>
        <end position="813"/>
    </location>
</feature>
<feature type="compositionally biased region" description="Low complexity" evidence="4">
    <location>
        <begin position="649"/>
        <end position="670"/>
    </location>
</feature>
<dbReference type="STRING" id="1169540.A0A0G4GZ51"/>
<feature type="repeat" description="ANK" evidence="3">
    <location>
        <begin position="141"/>
        <end position="180"/>
    </location>
</feature>
<feature type="compositionally biased region" description="Acidic residues" evidence="4">
    <location>
        <begin position="605"/>
        <end position="615"/>
    </location>
</feature>